<dbReference type="AlphaFoldDB" id="A0A6G0QI78"/>
<comment type="caution">
    <text evidence="1">The sequence shown here is derived from an EMBL/GenBank/DDBJ whole genome shotgun (WGS) entry which is preliminary data.</text>
</comment>
<sequence>MGRAVPRHSAREQPSNQVRRCARWVISLELEGSAAYTKHSLFYGFDDVEANGARAGTETTRCSSRPALFNKNPAIRVNVVVAHIAGEEAAVRPVPIVEDELLFRRRQSLLSKWMWL</sequence>
<organism evidence="1 2">
    <name type="scientific">Phytophthora fragariae</name>
    <dbReference type="NCBI Taxonomy" id="53985"/>
    <lineage>
        <taxon>Eukaryota</taxon>
        <taxon>Sar</taxon>
        <taxon>Stramenopiles</taxon>
        <taxon>Oomycota</taxon>
        <taxon>Peronosporomycetes</taxon>
        <taxon>Peronosporales</taxon>
        <taxon>Peronosporaceae</taxon>
        <taxon>Phytophthora</taxon>
    </lineage>
</organism>
<accession>A0A6G0QI78</accession>
<dbReference type="EMBL" id="QXFY01003083">
    <property type="protein sequence ID" value="KAE9288844.1"/>
    <property type="molecule type" value="Genomic_DNA"/>
</dbReference>
<reference evidence="1 2" key="1">
    <citation type="submission" date="2018-09" db="EMBL/GenBank/DDBJ databases">
        <title>Genomic investigation of the strawberry pathogen Phytophthora fragariae indicates pathogenicity is determined by transcriptional variation in three key races.</title>
        <authorList>
            <person name="Adams T.M."/>
            <person name="Armitage A.D."/>
            <person name="Sobczyk M.K."/>
            <person name="Bates H.J."/>
            <person name="Dunwell J.M."/>
            <person name="Nellist C.F."/>
            <person name="Harrison R.J."/>
        </authorList>
    </citation>
    <scope>NUCLEOTIDE SEQUENCE [LARGE SCALE GENOMIC DNA]</scope>
    <source>
        <strain evidence="1 2">NOV-77</strain>
    </source>
</reference>
<evidence type="ECO:0000313" key="2">
    <source>
        <dbReference type="Proteomes" id="UP000486351"/>
    </source>
</evidence>
<protein>
    <submittedName>
        <fullName evidence="1">Uncharacterized protein</fullName>
    </submittedName>
</protein>
<name>A0A6G0QI78_9STRA</name>
<gene>
    <name evidence="1" type="ORF">PF008_g26030</name>
</gene>
<proteinExistence type="predicted"/>
<evidence type="ECO:0000313" key="1">
    <source>
        <dbReference type="EMBL" id="KAE9288844.1"/>
    </source>
</evidence>
<dbReference type="Proteomes" id="UP000486351">
    <property type="component" value="Unassembled WGS sequence"/>
</dbReference>